<evidence type="ECO:0000256" key="1">
    <source>
        <dbReference type="ARBA" id="ARBA00004141"/>
    </source>
</evidence>
<dbReference type="PANTHER" id="PTHR47704:SF1">
    <property type="entry name" value="POTASSIUM TRANSPORTER KIMA"/>
    <property type="match status" value="1"/>
</dbReference>
<evidence type="ECO:0000256" key="5">
    <source>
        <dbReference type="SAM" id="Phobius"/>
    </source>
</evidence>
<protein>
    <submittedName>
        <fullName evidence="6">APC family permease</fullName>
    </submittedName>
</protein>
<dbReference type="PANTHER" id="PTHR47704">
    <property type="entry name" value="POTASSIUM TRANSPORTER KIMA"/>
    <property type="match status" value="1"/>
</dbReference>
<keyword evidence="4 5" id="KW-0472">Membrane</keyword>
<accession>A0A5N0UTU9</accession>
<feature type="transmembrane region" description="Helical" evidence="5">
    <location>
        <begin position="216"/>
        <end position="239"/>
    </location>
</feature>
<evidence type="ECO:0000256" key="2">
    <source>
        <dbReference type="ARBA" id="ARBA00022692"/>
    </source>
</evidence>
<feature type="transmembrane region" description="Helical" evidence="5">
    <location>
        <begin position="60"/>
        <end position="84"/>
    </location>
</feature>
<proteinExistence type="predicted"/>
<feature type="transmembrane region" description="Helical" evidence="5">
    <location>
        <begin position="396"/>
        <end position="418"/>
    </location>
</feature>
<name>A0A5N0UTU9_9PSEU</name>
<keyword evidence="2 5" id="KW-0812">Transmembrane</keyword>
<dbReference type="RefSeq" id="WP_144757799.1">
    <property type="nucleotide sequence ID" value="NZ_VMNW02000077.1"/>
</dbReference>
<dbReference type="GO" id="GO:0016020">
    <property type="term" value="C:membrane"/>
    <property type="evidence" value="ECO:0007669"/>
    <property type="project" value="UniProtKB-SubCell"/>
</dbReference>
<feature type="transmembrane region" description="Helical" evidence="5">
    <location>
        <begin position="148"/>
        <end position="166"/>
    </location>
</feature>
<evidence type="ECO:0000313" key="7">
    <source>
        <dbReference type="Proteomes" id="UP000319769"/>
    </source>
</evidence>
<evidence type="ECO:0000313" key="6">
    <source>
        <dbReference type="EMBL" id="KAA9153330.1"/>
    </source>
</evidence>
<dbReference type="OrthoDB" id="9759676at2"/>
<comment type="subcellular location">
    <subcellularLocation>
        <location evidence="1">Membrane</location>
        <topology evidence="1">Multi-pass membrane protein</topology>
    </subcellularLocation>
</comment>
<sequence length="671" mass="72826">MPKFATVAKRLVLGRPFRSDRLSHTLLPKRIALPIFASDALSSVAYAPEEIFLTLSVAGLSAYSLAPWIGVAVAVVMLVVVASYRQNVHAYPSGGGDYEVATTNLGGRFGLTVASALLVDYVLTVAVSTSSGVANIGSAIPFVSQHKVLFAVLIVATLSALNLRGVRESGKAFAIPTYGFIAGILIMVVWGLIEAATGTPMHAESAGFQLHEENSLVGFAFVFLILRSFSSGAAALTGVEAISNGVPAFRKPKSKNAATTLLMMGVLAVTMLIGIIALAIITDVKFAEDPAVQLQGAPAGYEQKTIVTQIAHAVFQHFPPGFYYVSFATGIILLLAANTAFNGFPVLGSILAQDRYLPRQLHTRGDRLAFSNGILFLAVFALVLIIAFDAEVTRLIQLYIVGVFVSFTVSQAGMIRHWNRLLSRETDPAARRRMRRSQTVNAIGLTMTGTVLVIVLITKFLLGAWIAIAAMVAIFLLMTAIRKHYDRVSEELAEVDGEAPSVLPSRNHAVVLVSKLHRPTLRALAYAKAFRPDVLEAVTVNVDDDETRQLTAEWEKHGFKVPLKVLESPYREITKPVVDYVKRVRGDNPRNVVTVFIPEYVVGRWWEQLLHNQSALRLKGRLLFQPGVIVASVPWQLASSEAAVRRAQRARPAAGDVRRGLYDHAGKESGR</sequence>
<feature type="transmembrane region" description="Helical" evidence="5">
    <location>
        <begin position="368"/>
        <end position="390"/>
    </location>
</feature>
<evidence type="ECO:0000256" key="3">
    <source>
        <dbReference type="ARBA" id="ARBA00022989"/>
    </source>
</evidence>
<dbReference type="InterPro" id="IPR053153">
    <property type="entry name" value="APC_K+_Transporter"/>
</dbReference>
<dbReference type="GO" id="GO:0022857">
    <property type="term" value="F:transmembrane transporter activity"/>
    <property type="evidence" value="ECO:0007669"/>
    <property type="project" value="InterPro"/>
</dbReference>
<keyword evidence="3 5" id="KW-1133">Transmembrane helix</keyword>
<feature type="transmembrane region" description="Helical" evidence="5">
    <location>
        <begin position="105"/>
        <end position="128"/>
    </location>
</feature>
<gene>
    <name evidence="6" type="ORF">FPZ12_034750</name>
</gene>
<feature type="transmembrane region" description="Helical" evidence="5">
    <location>
        <begin position="322"/>
        <end position="347"/>
    </location>
</feature>
<feature type="transmembrane region" description="Helical" evidence="5">
    <location>
        <begin position="439"/>
        <end position="457"/>
    </location>
</feature>
<feature type="transmembrane region" description="Helical" evidence="5">
    <location>
        <begin position="463"/>
        <end position="481"/>
    </location>
</feature>
<dbReference type="Gene3D" id="1.20.1740.10">
    <property type="entry name" value="Amino acid/polyamine transporter I"/>
    <property type="match status" value="1"/>
</dbReference>
<keyword evidence="7" id="KW-1185">Reference proteome</keyword>
<dbReference type="Proteomes" id="UP000319769">
    <property type="component" value="Unassembled WGS sequence"/>
</dbReference>
<dbReference type="EMBL" id="VMNW02000077">
    <property type="protein sequence ID" value="KAA9153330.1"/>
    <property type="molecule type" value="Genomic_DNA"/>
</dbReference>
<evidence type="ECO:0000256" key="4">
    <source>
        <dbReference type="ARBA" id="ARBA00023136"/>
    </source>
</evidence>
<dbReference type="AlphaFoldDB" id="A0A5N0UTU9"/>
<dbReference type="Pfam" id="PF13520">
    <property type="entry name" value="AA_permease_2"/>
    <property type="match status" value="1"/>
</dbReference>
<dbReference type="InterPro" id="IPR002293">
    <property type="entry name" value="AA/rel_permease1"/>
</dbReference>
<reference evidence="6" key="1">
    <citation type="submission" date="2019-09" db="EMBL/GenBank/DDBJ databases">
        <authorList>
            <person name="Teo W.F.A."/>
            <person name="Duangmal K."/>
        </authorList>
    </citation>
    <scope>NUCLEOTIDE SEQUENCE [LARGE SCALE GENOMIC DNA]</scope>
    <source>
        <strain evidence="6">K81G1</strain>
    </source>
</reference>
<feature type="transmembrane region" description="Helical" evidence="5">
    <location>
        <begin position="178"/>
        <end position="196"/>
    </location>
</feature>
<organism evidence="6 7">
    <name type="scientific">Amycolatopsis acidicola</name>
    <dbReference type="NCBI Taxonomy" id="2596893"/>
    <lineage>
        <taxon>Bacteria</taxon>
        <taxon>Bacillati</taxon>
        <taxon>Actinomycetota</taxon>
        <taxon>Actinomycetes</taxon>
        <taxon>Pseudonocardiales</taxon>
        <taxon>Pseudonocardiaceae</taxon>
        <taxon>Amycolatopsis</taxon>
    </lineage>
</organism>
<feature type="transmembrane region" description="Helical" evidence="5">
    <location>
        <begin position="260"/>
        <end position="281"/>
    </location>
</feature>
<comment type="caution">
    <text evidence="6">The sequence shown here is derived from an EMBL/GenBank/DDBJ whole genome shotgun (WGS) entry which is preliminary data.</text>
</comment>